<dbReference type="eggNOG" id="COG0031">
    <property type="taxonomic scope" value="Bacteria"/>
</dbReference>
<accession>K9UD32</accession>
<organism evidence="4 5">
    <name type="scientific">Chamaesiphon minutus (strain ATCC 27169 / PCC 6605)</name>
    <dbReference type="NCBI Taxonomy" id="1173020"/>
    <lineage>
        <taxon>Bacteria</taxon>
        <taxon>Bacillati</taxon>
        <taxon>Cyanobacteriota</taxon>
        <taxon>Cyanophyceae</taxon>
        <taxon>Gomontiellales</taxon>
        <taxon>Chamaesiphonaceae</taxon>
        <taxon>Chamaesiphon</taxon>
    </lineage>
</organism>
<protein>
    <submittedName>
        <fullName evidence="4">Cysteine synthase</fullName>
    </submittedName>
</protein>
<evidence type="ECO:0000313" key="5">
    <source>
        <dbReference type="Proteomes" id="UP000010366"/>
    </source>
</evidence>
<dbReference type="InterPro" id="IPR001926">
    <property type="entry name" value="TrpB-like_PALP"/>
</dbReference>
<evidence type="ECO:0000259" key="3">
    <source>
        <dbReference type="Pfam" id="PF00291"/>
    </source>
</evidence>
<dbReference type="HOGENOM" id="CLU_021018_1_0_3"/>
<dbReference type="GO" id="GO:1901605">
    <property type="term" value="P:alpha-amino acid metabolic process"/>
    <property type="evidence" value="ECO:0007669"/>
    <property type="project" value="UniProtKB-ARBA"/>
</dbReference>
<dbReference type="Proteomes" id="UP000010366">
    <property type="component" value="Chromosome"/>
</dbReference>
<name>K9UD32_CHAP6</name>
<gene>
    <name evidence="4" type="ORF">Cha6605_1385</name>
</gene>
<dbReference type="RefSeq" id="WP_015158746.1">
    <property type="nucleotide sequence ID" value="NC_019697.1"/>
</dbReference>
<dbReference type="EMBL" id="CP003600">
    <property type="protein sequence ID" value="AFY92563.1"/>
    <property type="molecule type" value="Genomic_DNA"/>
</dbReference>
<proteinExistence type="predicted"/>
<dbReference type="KEGG" id="cmp:Cha6605_1385"/>
<dbReference type="Pfam" id="PF00291">
    <property type="entry name" value="PALP"/>
    <property type="match status" value="1"/>
</dbReference>
<dbReference type="PATRIC" id="fig|1173020.3.peg.1605"/>
<evidence type="ECO:0000256" key="1">
    <source>
        <dbReference type="ARBA" id="ARBA00001933"/>
    </source>
</evidence>
<keyword evidence="2" id="KW-0663">Pyridoxal phosphate</keyword>
<sequence>MIYPSMLELVGNTPVIEISKFFGFPGVHVYMKMETFNPGGSHKIRAAMNMILDAEKQGILSPNEWQTILEPTGGNTGLGIAIVAACRGYKVKLVIPDNYSPDKQKKLKLFGVEIVLSDSNRGGNSHGELAMEIQLENYDYVMLNQGQNPANPDIHRQTTAQEILRDFRDVSIDYFVGGIGTGGHITGIGEVLKQEYPKAQIVGVQPRGCDLLANKFVLHQIQGLAVGIIPKVLNLEIIDRMIDVTYEESLAMMLAATRQEALLVGLSSGANLAAVSKIVEELRGKQLDRPIHILTMAYDSVFDYLNLLE</sequence>
<dbReference type="Gene3D" id="3.40.50.1100">
    <property type="match status" value="2"/>
</dbReference>
<dbReference type="CDD" id="cd01561">
    <property type="entry name" value="CBS_like"/>
    <property type="match status" value="1"/>
</dbReference>
<dbReference type="SUPFAM" id="SSF53686">
    <property type="entry name" value="Tryptophan synthase beta subunit-like PLP-dependent enzymes"/>
    <property type="match status" value="1"/>
</dbReference>
<reference evidence="4 5" key="1">
    <citation type="submission" date="2012-05" db="EMBL/GenBank/DDBJ databases">
        <title>Finished chromosome of genome of Chamaesiphon sp. PCC 6605.</title>
        <authorList>
            <consortium name="US DOE Joint Genome Institute"/>
            <person name="Gugger M."/>
            <person name="Coursin T."/>
            <person name="Rippka R."/>
            <person name="Tandeau De Marsac N."/>
            <person name="Huntemann M."/>
            <person name="Wei C.-L."/>
            <person name="Han J."/>
            <person name="Detter J.C."/>
            <person name="Han C."/>
            <person name="Tapia R."/>
            <person name="Chen A."/>
            <person name="Kyrpides N."/>
            <person name="Mavromatis K."/>
            <person name="Markowitz V."/>
            <person name="Szeto E."/>
            <person name="Ivanova N."/>
            <person name="Pagani I."/>
            <person name="Pati A."/>
            <person name="Goodwin L."/>
            <person name="Nordberg H.P."/>
            <person name="Cantor M.N."/>
            <person name="Hua S.X."/>
            <person name="Woyke T."/>
            <person name="Kerfeld C.A."/>
        </authorList>
    </citation>
    <scope>NUCLEOTIDE SEQUENCE [LARGE SCALE GENOMIC DNA]</scope>
    <source>
        <strain evidence="5">ATCC 27169 / PCC 6605</strain>
    </source>
</reference>
<dbReference type="InterPro" id="IPR050214">
    <property type="entry name" value="Cys_Synth/Cystath_Beta-Synth"/>
</dbReference>
<evidence type="ECO:0000256" key="2">
    <source>
        <dbReference type="ARBA" id="ARBA00022898"/>
    </source>
</evidence>
<comment type="cofactor">
    <cofactor evidence="1">
        <name>pyridoxal 5'-phosphate</name>
        <dbReference type="ChEBI" id="CHEBI:597326"/>
    </cofactor>
</comment>
<keyword evidence="5" id="KW-1185">Reference proteome</keyword>
<evidence type="ECO:0000313" key="4">
    <source>
        <dbReference type="EMBL" id="AFY92563.1"/>
    </source>
</evidence>
<dbReference type="InterPro" id="IPR036052">
    <property type="entry name" value="TrpB-like_PALP_sf"/>
</dbReference>
<dbReference type="STRING" id="1173020.Cha6605_1385"/>
<dbReference type="PANTHER" id="PTHR10314">
    <property type="entry name" value="CYSTATHIONINE BETA-SYNTHASE"/>
    <property type="match status" value="1"/>
</dbReference>
<dbReference type="OrthoDB" id="9808024at2"/>
<dbReference type="AlphaFoldDB" id="K9UD32"/>
<feature type="domain" description="Tryptophan synthase beta chain-like PALP" evidence="3">
    <location>
        <begin position="8"/>
        <end position="285"/>
    </location>
</feature>